<protein>
    <submittedName>
        <fullName evidence="2">Uncharacterized protein</fullName>
    </submittedName>
</protein>
<accession>A0ABU6VVJ5</accession>
<name>A0ABU6VVJ5_9FABA</name>
<comment type="caution">
    <text evidence="2">The sequence shown here is derived from an EMBL/GenBank/DDBJ whole genome shotgun (WGS) entry which is preliminary data.</text>
</comment>
<evidence type="ECO:0000256" key="1">
    <source>
        <dbReference type="SAM" id="MobiDB-lite"/>
    </source>
</evidence>
<proteinExistence type="predicted"/>
<dbReference type="Proteomes" id="UP001341840">
    <property type="component" value="Unassembled WGS sequence"/>
</dbReference>
<dbReference type="EMBL" id="JASCZI010153239">
    <property type="protein sequence ID" value="MED6177189.1"/>
    <property type="molecule type" value="Genomic_DNA"/>
</dbReference>
<evidence type="ECO:0000313" key="2">
    <source>
        <dbReference type="EMBL" id="MED6177189.1"/>
    </source>
</evidence>
<keyword evidence="3" id="KW-1185">Reference proteome</keyword>
<evidence type="ECO:0000313" key="3">
    <source>
        <dbReference type="Proteomes" id="UP001341840"/>
    </source>
</evidence>
<feature type="region of interest" description="Disordered" evidence="1">
    <location>
        <begin position="1"/>
        <end position="35"/>
    </location>
</feature>
<organism evidence="2 3">
    <name type="scientific">Stylosanthes scabra</name>
    <dbReference type="NCBI Taxonomy" id="79078"/>
    <lineage>
        <taxon>Eukaryota</taxon>
        <taxon>Viridiplantae</taxon>
        <taxon>Streptophyta</taxon>
        <taxon>Embryophyta</taxon>
        <taxon>Tracheophyta</taxon>
        <taxon>Spermatophyta</taxon>
        <taxon>Magnoliopsida</taxon>
        <taxon>eudicotyledons</taxon>
        <taxon>Gunneridae</taxon>
        <taxon>Pentapetalae</taxon>
        <taxon>rosids</taxon>
        <taxon>fabids</taxon>
        <taxon>Fabales</taxon>
        <taxon>Fabaceae</taxon>
        <taxon>Papilionoideae</taxon>
        <taxon>50 kb inversion clade</taxon>
        <taxon>dalbergioids sensu lato</taxon>
        <taxon>Dalbergieae</taxon>
        <taxon>Pterocarpus clade</taxon>
        <taxon>Stylosanthes</taxon>
    </lineage>
</organism>
<gene>
    <name evidence="2" type="ORF">PIB30_095671</name>
</gene>
<feature type="non-terminal residue" evidence="2">
    <location>
        <position position="1"/>
    </location>
</feature>
<reference evidence="2 3" key="1">
    <citation type="journal article" date="2023" name="Plants (Basel)">
        <title>Bridging the Gap: Combining Genomics and Transcriptomics Approaches to Understand Stylosanthes scabra, an Orphan Legume from the Brazilian Caatinga.</title>
        <authorList>
            <person name="Ferreira-Neto J.R.C."/>
            <person name="da Silva M.D."/>
            <person name="Binneck E."/>
            <person name="de Melo N.F."/>
            <person name="da Silva R.H."/>
            <person name="de Melo A.L.T.M."/>
            <person name="Pandolfi V."/>
            <person name="Bustamante F.O."/>
            <person name="Brasileiro-Vidal A.C."/>
            <person name="Benko-Iseppon A.M."/>
        </authorList>
    </citation>
    <scope>NUCLEOTIDE SEQUENCE [LARGE SCALE GENOMIC DNA]</scope>
    <source>
        <tissue evidence="2">Leaves</tissue>
    </source>
</reference>
<sequence length="63" mass="6883">RGASTRYRLSRSPPPKIAPKALTRQDRPASISKDLLGRPGKLIDKWSVGHAAFEPPLPPEPSL</sequence>